<name>A0A5B0ML96_PUCGR</name>
<dbReference type="AlphaFoldDB" id="A0A5B0ML96"/>
<keyword evidence="3" id="KW-1185">Reference proteome</keyword>
<protein>
    <submittedName>
        <fullName evidence="2">Uncharacterized protein</fullName>
    </submittedName>
</protein>
<evidence type="ECO:0000256" key="1">
    <source>
        <dbReference type="SAM" id="MobiDB-lite"/>
    </source>
</evidence>
<proteinExistence type="predicted"/>
<comment type="caution">
    <text evidence="2">The sequence shown here is derived from an EMBL/GenBank/DDBJ whole genome shotgun (WGS) entry which is preliminary data.</text>
</comment>
<feature type="region of interest" description="Disordered" evidence="1">
    <location>
        <begin position="1"/>
        <end position="33"/>
    </location>
</feature>
<evidence type="ECO:0000313" key="3">
    <source>
        <dbReference type="Proteomes" id="UP000324748"/>
    </source>
</evidence>
<dbReference type="OrthoDB" id="103454at2759"/>
<evidence type="ECO:0000313" key="2">
    <source>
        <dbReference type="EMBL" id="KAA1077877.1"/>
    </source>
</evidence>
<reference evidence="2 3" key="1">
    <citation type="submission" date="2019-05" db="EMBL/GenBank/DDBJ databases">
        <title>Emergence of the Ug99 lineage of the wheat stem rust pathogen through somatic hybridization.</title>
        <authorList>
            <person name="Li F."/>
            <person name="Upadhyaya N.M."/>
            <person name="Sperschneider J."/>
            <person name="Matny O."/>
            <person name="Nguyen-Phuc H."/>
            <person name="Mago R."/>
            <person name="Raley C."/>
            <person name="Miller M.E."/>
            <person name="Silverstein K.A.T."/>
            <person name="Henningsen E."/>
            <person name="Hirsch C.D."/>
            <person name="Visser B."/>
            <person name="Pretorius Z.A."/>
            <person name="Steffenson B.J."/>
            <person name="Schwessinger B."/>
            <person name="Dodds P.N."/>
            <person name="Figueroa M."/>
        </authorList>
    </citation>
    <scope>NUCLEOTIDE SEQUENCE [LARGE SCALE GENOMIC DNA]</scope>
    <source>
        <strain evidence="2">21-0</strain>
    </source>
</reference>
<dbReference type="Proteomes" id="UP000324748">
    <property type="component" value="Unassembled WGS sequence"/>
</dbReference>
<sequence length="97" mass="10930">MDDDPGRFGADSASLLMDDDDDSNGGSSDKSKWLHHTLKDQLTELVEKSLAMMKERSSFTESTLGTNHPEAKSLQERYLRLRPQLIFGLGESRLQVF</sequence>
<dbReference type="EMBL" id="VSWC01000144">
    <property type="protein sequence ID" value="KAA1077877.1"/>
    <property type="molecule type" value="Genomic_DNA"/>
</dbReference>
<gene>
    <name evidence="2" type="ORF">PGT21_022664</name>
</gene>
<organism evidence="2 3">
    <name type="scientific">Puccinia graminis f. sp. tritici</name>
    <dbReference type="NCBI Taxonomy" id="56615"/>
    <lineage>
        <taxon>Eukaryota</taxon>
        <taxon>Fungi</taxon>
        <taxon>Dikarya</taxon>
        <taxon>Basidiomycota</taxon>
        <taxon>Pucciniomycotina</taxon>
        <taxon>Pucciniomycetes</taxon>
        <taxon>Pucciniales</taxon>
        <taxon>Pucciniaceae</taxon>
        <taxon>Puccinia</taxon>
    </lineage>
</organism>
<accession>A0A5B0ML96</accession>